<evidence type="ECO:0000313" key="2">
    <source>
        <dbReference type="Proteomes" id="UP001243330"/>
    </source>
</evidence>
<gene>
    <name evidence="1" type="ORF">CCHR01_10035</name>
</gene>
<dbReference type="Proteomes" id="UP001243330">
    <property type="component" value="Unassembled WGS sequence"/>
</dbReference>
<evidence type="ECO:0000313" key="1">
    <source>
        <dbReference type="EMBL" id="KAK1847306.1"/>
    </source>
</evidence>
<organism evidence="1 2">
    <name type="scientific">Colletotrichum chrysophilum</name>
    <dbReference type="NCBI Taxonomy" id="1836956"/>
    <lineage>
        <taxon>Eukaryota</taxon>
        <taxon>Fungi</taxon>
        <taxon>Dikarya</taxon>
        <taxon>Ascomycota</taxon>
        <taxon>Pezizomycotina</taxon>
        <taxon>Sordariomycetes</taxon>
        <taxon>Hypocreomycetidae</taxon>
        <taxon>Glomerellales</taxon>
        <taxon>Glomerellaceae</taxon>
        <taxon>Colletotrichum</taxon>
        <taxon>Colletotrichum gloeosporioides species complex</taxon>
    </lineage>
</organism>
<protein>
    <submittedName>
        <fullName evidence="1">Uncharacterized protein</fullName>
    </submittedName>
</protein>
<reference evidence="1" key="1">
    <citation type="submission" date="2023-01" db="EMBL/GenBank/DDBJ databases">
        <title>Colletotrichum chrysophilum M932 genome sequence.</title>
        <authorList>
            <person name="Baroncelli R."/>
        </authorList>
    </citation>
    <scope>NUCLEOTIDE SEQUENCE</scope>
    <source>
        <strain evidence="1">M932</strain>
    </source>
</reference>
<name>A0AAD9EJQ2_9PEZI</name>
<sequence length="135" mass="14907">MQSNSIPLTGLNTRWLVTTRLYHLGRVSPGPSWRVPMACYLADPNYPAEQFYLSGWTSPAHPAIRKVSSRQSIGAFYPRASNVLVLPRRSRQLLYEDFSGAHHLCDRTRVASGMADGCSGGTVACPMVDITHARC</sequence>
<dbReference type="EMBL" id="JAQOWY010000206">
    <property type="protein sequence ID" value="KAK1847306.1"/>
    <property type="molecule type" value="Genomic_DNA"/>
</dbReference>
<proteinExistence type="predicted"/>
<comment type="caution">
    <text evidence="1">The sequence shown here is derived from an EMBL/GenBank/DDBJ whole genome shotgun (WGS) entry which is preliminary data.</text>
</comment>
<dbReference type="AlphaFoldDB" id="A0AAD9EJQ2"/>
<accession>A0AAD9EJQ2</accession>
<feature type="non-terminal residue" evidence="1">
    <location>
        <position position="1"/>
    </location>
</feature>
<keyword evidence="2" id="KW-1185">Reference proteome</keyword>